<evidence type="ECO:0000256" key="7">
    <source>
        <dbReference type="ARBA" id="ARBA00022927"/>
    </source>
</evidence>
<keyword evidence="6" id="KW-1000">Mitochondrion outer membrane</keyword>
<evidence type="ECO:0000256" key="2">
    <source>
        <dbReference type="ARBA" id="ARBA00009874"/>
    </source>
</evidence>
<gene>
    <name evidence="15" type="ORF">DPMN_032865</name>
</gene>
<feature type="transmembrane region" description="Helical" evidence="14">
    <location>
        <begin position="61"/>
        <end position="79"/>
    </location>
</feature>
<evidence type="ECO:0000256" key="4">
    <source>
        <dbReference type="ARBA" id="ARBA00022448"/>
    </source>
</evidence>
<keyword evidence="10" id="KW-0496">Mitochondrion</keyword>
<comment type="subcellular location">
    <subcellularLocation>
        <location evidence="1">Mitochondrion outer membrane</location>
        <topology evidence="1">Single-pass membrane protein</topology>
    </subcellularLocation>
</comment>
<dbReference type="PANTHER" id="PTHR12504">
    <property type="entry name" value="MITOCHONDRIAL IMPORT RECEPTOR SUBUNIT TOM22"/>
    <property type="match status" value="1"/>
</dbReference>
<name>A0A9D4M4K8_DREPO</name>
<reference evidence="15" key="1">
    <citation type="journal article" date="2019" name="bioRxiv">
        <title>The Genome of the Zebra Mussel, Dreissena polymorpha: A Resource for Invasive Species Research.</title>
        <authorList>
            <person name="McCartney M.A."/>
            <person name="Auch B."/>
            <person name="Kono T."/>
            <person name="Mallez S."/>
            <person name="Zhang Y."/>
            <person name="Obille A."/>
            <person name="Becker A."/>
            <person name="Abrahante J.E."/>
            <person name="Garbe J."/>
            <person name="Badalamenti J.P."/>
            <person name="Herman A."/>
            <person name="Mangelson H."/>
            <person name="Liachko I."/>
            <person name="Sullivan S."/>
            <person name="Sone E.D."/>
            <person name="Koren S."/>
            <person name="Silverstein K.A.T."/>
            <person name="Beckman K.B."/>
            <person name="Gohl D.M."/>
        </authorList>
    </citation>
    <scope>NUCLEOTIDE SEQUENCE</scope>
    <source>
        <strain evidence="15">Duluth1</strain>
        <tissue evidence="15">Whole animal</tissue>
    </source>
</reference>
<keyword evidence="12" id="KW-0675">Receptor</keyword>
<dbReference type="GO" id="GO:0006886">
    <property type="term" value="P:intracellular protein transport"/>
    <property type="evidence" value="ECO:0007669"/>
    <property type="project" value="InterPro"/>
</dbReference>
<evidence type="ECO:0000256" key="5">
    <source>
        <dbReference type="ARBA" id="ARBA00022692"/>
    </source>
</evidence>
<evidence type="ECO:0000256" key="6">
    <source>
        <dbReference type="ARBA" id="ARBA00022787"/>
    </source>
</evidence>
<evidence type="ECO:0000313" key="15">
    <source>
        <dbReference type="EMBL" id="KAH3869695.1"/>
    </source>
</evidence>
<evidence type="ECO:0000256" key="9">
    <source>
        <dbReference type="ARBA" id="ARBA00023010"/>
    </source>
</evidence>
<dbReference type="AlphaFoldDB" id="A0A9D4M4K8"/>
<evidence type="ECO:0000256" key="3">
    <source>
        <dbReference type="ARBA" id="ARBA00016229"/>
    </source>
</evidence>
<keyword evidence="11 14" id="KW-0472">Membrane</keyword>
<dbReference type="PANTHER" id="PTHR12504:SF0">
    <property type="entry name" value="MITOCHONDRIAL IMPORT RECEPTOR SUBUNIT TOM22 HOMOLOG"/>
    <property type="match status" value="1"/>
</dbReference>
<organism evidence="15 16">
    <name type="scientific">Dreissena polymorpha</name>
    <name type="common">Zebra mussel</name>
    <name type="synonym">Mytilus polymorpha</name>
    <dbReference type="NCBI Taxonomy" id="45954"/>
    <lineage>
        <taxon>Eukaryota</taxon>
        <taxon>Metazoa</taxon>
        <taxon>Spiralia</taxon>
        <taxon>Lophotrochozoa</taxon>
        <taxon>Mollusca</taxon>
        <taxon>Bivalvia</taxon>
        <taxon>Autobranchia</taxon>
        <taxon>Heteroconchia</taxon>
        <taxon>Euheterodonta</taxon>
        <taxon>Imparidentia</taxon>
        <taxon>Neoheterodontei</taxon>
        <taxon>Myida</taxon>
        <taxon>Dreissenoidea</taxon>
        <taxon>Dreissenidae</taxon>
        <taxon>Dreissena</taxon>
    </lineage>
</organism>
<evidence type="ECO:0000256" key="1">
    <source>
        <dbReference type="ARBA" id="ARBA00004572"/>
    </source>
</evidence>
<proteinExistence type="inferred from homology"/>
<evidence type="ECO:0000256" key="12">
    <source>
        <dbReference type="ARBA" id="ARBA00023170"/>
    </source>
</evidence>
<dbReference type="Proteomes" id="UP000828390">
    <property type="component" value="Unassembled WGS sequence"/>
</dbReference>
<evidence type="ECO:0000256" key="13">
    <source>
        <dbReference type="SAM" id="MobiDB-lite"/>
    </source>
</evidence>
<dbReference type="CDD" id="cd22884">
    <property type="entry name" value="TOM22"/>
    <property type="match status" value="1"/>
</dbReference>
<feature type="region of interest" description="Disordered" evidence="13">
    <location>
        <begin position="102"/>
        <end position="125"/>
    </location>
</feature>
<keyword evidence="7" id="KW-0653">Protein transport</keyword>
<keyword evidence="5 14" id="KW-0812">Transmembrane</keyword>
<keyword evidence="4" id="KW-0813">Transport</keyword>
<sequence length="125" mass="13864">MTEQLAIHSNEEDKEDFVDESIAERLWGLTEMFPETVQNACGTLAGFTWNSTKACYKFSRTAVWTATSIFAIMFLPVLFEHERASMAEQQLQQQRQILLGPNAAMSGGMGSSMPHAPGLMPPPPQ</sequence>
<evidence type="ECO:0000256" key="10">
    <source>
        <dbReference type="ARBA" id="ARBA00023128"/>
    </source>
</evidence>
<dbReference type="Pfam" id="PF04281">
    <property type="entry name" value="Tom22"/>
    <property type="match status" value="1"/>
</dbReference>
<evidence type="ECO:0000256" key="11">
    <source>
        <dbReference type="ARBA" id="ARBA00023136"/>
    </source>
</evidence>
<protein>
    <recommendedName>
        <fullName evidence="3">Mitochondrial import receptor subunit TOM22 homolog</fullName>
    </recommendedName>
</protein>
<dbReference type="OrthoDB" id="10016939at2759"/>
<evidence type="ECO:0000256" key="14">
    <source>
        <dbReference type="SAM" id="Phobius"/>
    </source>
</evidence>
<dbReference type="GO" id="GO:0005741">
    <property type="term" value="C:mitochondrial outer membrane"/>
    <property type="evidence" value="ECO:0007669"/>
    <property type="project" value="UniProtKB-SubCell"/>
</dbReference>
<accession>A0A9D4M4K8</accession>
<keyword evidence="8 14" id="KW-1133">Transmembrane helix</keyword>
<comment type="caution">
    <text evidence="15">The sequence shown here is derived from an EMBL/GenBank/DDBJ whole genome shotgun (WGS) entry which is preliminary data.</text>
</comment>
<evidence type="ECO:0000313" key="16">
    <source>
        <dbReference type="Proteomes" id="UP000828390"/>
    </source>
</evidence>
<comment type="similarity">
    <text evidence="2">Belongs to the Tom22 family.</text>
</comment>
<dbReference type="EMBL" id="JAIWYP010000002">
    <property type="protein sequence ID" value="KAH3869695.1"/>
    <property type="molecule type" value="Genomic_DNA"/>
</dbReference>
<keyword evidence="16" id="KW-1185">Reference proteome</keyword>
<dbReference type="InterPro" id="IPR005683">
    <property type="entry name" value="Tom22"/>
</dbReference>
<reference evidence="15" key="2">
    <citation type="submission" date="2020-11" db="EMBL/GenBank/DDBJ databases">
        <authorList>
            <person name="McCartney M.A."/>
            <person name="Auch B."/>
            <person name="Kono T."/>
            <person name="Mallez S."/>
            <person name="Becker A."/>
            <person name="Gohl D.M."/>
            <person name="Silverstein K.A.T."/>
            <person name="Koren S."/>
            <person name="Bechman K.B."/>
            <person name="Herman A."/>
            <person name="Abrahante J.E."/>
            <person name="Garbe J."/>
        </authorList>
    </citation>
    <scope>NUCLEOTIDE SEQUENCE</scope>
    <source>
        <strain evidence="15">Duluth1</strain>
        <tissue evidence="15">Whole animal</tissue>
    </source>
</reference>
<evidence type="ECO:0000256" key="8">
    <source>
        <dbReference type="ARBA" id="ARBA00022989"/>
    </source>
</evidence>
<keyword evidence="9" id="KW-0811">Translocation</keyword>